<dbReference type="PANTHER" id="PTHR15704:SF7">
    <property type="entry name" value="SUPERKILLER COMPLEX PROTEIN 3"/>
    <property type="match status" value="1"/>
</dbReference>
<dbReference type="Gene3D" id="1.25.40.10">
    <property type="entry name" value="Tetratricopeptide repeat domain"/>
    <property type="match status" value="1"/>
</dbReference>
<dbReference type="PANTHER" id="PTHR15704">
    <property type="entry name" value="SUPERKILLER 3 PROTEIN-RELATED"/>
    <property type="match status" value="1"/>
</dbReference>
<evidence type="ECO:0000313" key="6">
    <source>
        <dbReference type="WBParaSite" id="L893_g24360.t1"/>
    </source>
</evidence>
<dbReference type="GO" id="GO:0006401">
    <property type="term" value="P:RNA catabolic process"/>
    <property type="evidence" value="ECO:0007669"/>
    <property type="project" value="InterPro"/>
</dbReference>
<dbReference type="AlphaFoldDB" id="A0A1I7Z9U6"/>
<feature type="region of interest" description="Disordered" evidence="4">
    <location>
        <begin position="616"/>
        <end position="635"/>
    </location>
</feature>
<reference evidence="6" key="1">
    <citation type="submission" date="2016-11" db="UniProtKB">
        <authorList>
            <consortium name="WormBaseParasite"/>
        </authorList>
    </citation>
    <scope>IDENTIFICATION</scope>
</reference>
<organism evidence="5 6">
    <name type="scientific">Steinernema glaseri</name>
    <dbReference type="NCBI Taxonomy" id="37863"/>
    <lineage>
        <taxon>Eukaryota</taxon>
        <taxon>Metazoa</taxon>
        <taxon>Ecdysozoa</taxon>
        <taxon>Nematoda</taxon>
        <taxon>Chromadorea</taxon>
        <taxon>Rhabditida</taxon>
        <taxon>Tylenchina</taxon>
        <taxon>Panagrolaimomorpha</taxon>
        <taxon>Strongyloidoidea</taxon>
        <taxon>Steinernematidae</taxon>
        <taxon>Steinernema</taxon>
    </lineage>
</organism>
<keyword evidence="1" id="KW-0677">Repeat</keyword>
<evidence type="ECO:0000256" key="1">
    <source>
        <dbReference type="ARBA" id="ARBA00022737"/>
    </source>
</evidence>
<dbReference type="PROSITE" id="PS50005">
    <property type="entry name" value="TPR"/>
    <property type="match status" value="1"/>
</dbReference>
<dbReference type="WBParaSite" id="L893_g24360.t1">
    <property type="protein sequence ID" value="L893_g24360.t1"/>
    <property type="gene ID" value="L893_g24360"/>
</dbReference>
<dbReference type="GO" id="GO:0055087">
    <property type="term" value="C:Ski complex"/>
    <property type="evidence" value="ECO:0007669"/>
    <property type="project" value="InterPro"/>
</dbReference>
<keyword evidence="5" id="KW-1185">Reference proteome</keyword>
<dbReference type="SUPFAM" id="SSF48452">
    <property type="entry name" value="TPR-like"/>
    <property type="match status" value="1"/>
</dbReference>
<feature type="repeat" description="TPR" evidence="3">
    <location>
        <begin position="47"/>
        <end position="80"/>
    </location>
</feature>
<evidence type="ECO:0000256" key="2">
    <source>
        <dbReference type="ARBA" id="ARBA00022803"/>
    </source>
</evidence>
<proteinExistence type="predicted"/>
<evidence type="ECO:0000313" key="5">
    <source>
        <dbReference type="Proteomes" id="UP000095287"/>
    </source>
</evidence>
<protein>
    <submittedName>
        <fullName evidence="6">TPR_REGION domain-containing protein</fullName>
    </submittedName>
</protein>
<dbReference type="Proteomes" id="UP000095287">
    <property type="component" value="Unplaced"/>
</dbReference>
<dbReference type="InterPro" id="IPR039226">
    <property type="entry name" value="Ski3/TTC37"/>
</dbReference>
<dbReference type="InterPro" id="IPR011990">
    <property type="entry name" value="TPR-like_helical_dom_sf"/>
</dbReference>
<dbReference type="InterPro" id="IPR019734">
    <property type="entry name" value="TPR_rpt"/>
</dbReference>
<name>A0A1I7Z9U6_9BILA</name>
<evidence type="ECO:0000256" key="4">
    <source>
        <dbReference type="SAM" id="MobiDB-lite"/>
    </source>
</evidence>
<evidence type="ECO:0000256" key="3">
    <source>
        <dbReference type="PROSITE-ProRule" id="PRU00339"/>
    </source>
</evidence>
<accession>A0A1I7Z9U6</accession>
<sequence>MSVTMDSRWRAAIKKEFETGKIKHAIVRIQQMIRMNANGPEDPKTNAILLTYLGEAYRRNVNPSSAIRCFERAFELASEEDRNNILLQKANVHLMLGQYEEVINICAKIPSSPPVDLLHGTALVQQAKTLQASKEQLDLLRRFFVIAPRIIGGQAKISQGYKVFADACMLAVEYNTVRAEGNEWGITSKLDMLDVAGQMLCELLRRKKNCHEAWDDLGKVLTKKFKLGSTGVYETAKAAFVNAIKLSCVRAKRVDYWCHLGYLNMVADKHNLAQHCFLTALKLNEHSGVAWAMLSVLYFQCGMYELALDAIDHAHLAEPGLMESWSMRAILFEMQGLTKEAMHQFRHVVVSKPSALSMMKYAYYTTNAVMGKMEMHDSDSIEMKSLFNLYYTAERTPSFLLYLAIFAEHMGYLEEAYGLMKEAEFIDSECLNTVGPHLSRVAMRLNKKVDVPKDKSIGENAAFSIDQVQKSDIKTLFDGVRLVSPYSALIQAIESDNDRVFREFYTSYTAPLLISSSLLLKIPLRRNILRAIQDVRPLHQLCFVYPPDLVHDAELNHLTGEDKPEHDAGFEPVLVRRDRQSEPLCQSLAKMRAEFRAKYEETVVVVEEEEVVDDDVIPAMVEEEAQEDEEGSQEA</sequence>
<dbReference type="SMART" id="SM00028">
    <property type="entry name" value="TPR"/>
    <property type="match status" value="4"/>
</dbReference>
<keyword evidence="2 3" id="KW-0802">TPR repeat</keyword>